<protein>
    <submittedName>
        <fullName evidence="2">Uncharacterized protein</fullName>
    </submittedName>
</protein>
<dbReference type="Proteomes" id="UP000190166">
    <property type="component" value="Unassembled WGS sequence"/>
</dbReference>
<keyword evidence="3" id="KW-1185">Reference proteome</keyword>
<keyword evidence="1" id="KW-0175">Coiled coil</keyword>
<dbReference type="EMBL" id="FUZZ01000006">
    <property type="protein sequence ID" value="SKD10084.1"/>
    <property type="molecule type" value="Genomic_DNA"/>
</dbReference>
<sequence>MFTPFLEASNTLESFLPDLGEKLTTVVSLAYFLYYFMKELKQVRESQEKQRQDYDARWQAMFERVAEMDRKSQEALNNVSNSNERLADAVEGLSNQLKMKP</sequence>
<feature type="coiled-coil region" evidence="1">
    <location>
        <begin position="37"/>
        <end position="96"/>
    </location>
</feature>
<dbReference type="AlphaFoldDB" id="A0A1T5PBG0"/>
<gene>
    <name evidence="2" type="ORF">SAMN05660461_5984</name>
</gene>
<evidence type="ECO:0000313" key="3">
    <source>
        <dbReference type="Proteomes" id="UP000190166"/>
    </source>
</evidence>
<reference evidence="2 3" key="1">
    <citation type="submission" date="2017-02" db="EMBL/GenBank/DDBJ databases">
        <authorList>
            <person name="Peterson S.W."/>
        </authorList>
    </citation>
    <scope>NUCLEOTIDE SEQUENCE [LARGE SCALE GENOMIC DNA]</scope>
    <source>
        <strain evidence="2 3">DSM 18108</strain>
    </source>
</reference>
<dbReference type="RefSeq" id="WP_079473246.1">
    <property type="nucleotide sequence ID" value="NZ_FUZZ01000006.1"/>
</dbReference>
<proteinExistence type="predicted"/>
<evidence type="ECO:0000256" key="1">
    <source>
        <dbReference type="SAM" id="Coils"/>
    </source>
</evidence>
<evidence type="ECO:0000313" key="2">
    <source>
        <dbReference type="EMBL" id="SKD10084.1"/>
    </source>
</evidence>
<dbReference type="STRING" id="393003.SAMN05660461_5984"/>
<name>A0A1T5PBG0_9BACT</name>
<accession>A0A1T5PBG0</accession>
<organism evidence="2 3">
    <name type="scientific">Chitinophaga ginsengisegetis</name>
    <dbReference type="NCBI Taxonomy" id="393003"/>
    <lineage>
        <taxon>Bacteria</taxon>
        <taxon>Pseudomonadati</taxon>
        <taxon>Bacteroidota</taxon>
        <taxon>Chitinophagia</taxon>
        <taxon>Chitinophagales</taxon>
        <taxon>Chitinophagaceae</taxon>
        <taxon>Chitinophaga</taxon>
    </lineage>
</organism>